<evidence type="ECO:0000256" key="3">
    <source>
        <dbReference type="HAMAP-Rule" id="MF_00528"/>
    </source>
</evidence>
<keyword evidence="5" id="KW-1133">Transmembrane helix</keyword>
<feature type="active site" description="Proton acceptor" evidence="3">
    <location>
        <position position="73"/>
    </location>
</feature>
<dbReference type="PIRSF" id="PIRSF006305">
    <property type="entry name" value="Maf"/>
    <property type="match status" value="1"/>
</dbReference>
<comment type="catalytic activity">
    <reaction evidence="3">
        <text>UTP + H2O = UMP + diphosphate + H(+)</text>
        <dbReference type="Rhea" id="RHEA:29395"/>
        <dbReference type="ChEBI" id="CHEBI:15377"/>
        <dbReference type="ChEBI" id="CHEBI:15378"/>
        <dbReference type="ChEBI" id="CHEBI:33019"/>
        <dbReference type="ChEBI" id="CHEBI:46398"/>
        <dbReference type="ChEBI" id="CHEBI:57865"/>
        <dbReference type="EC" id="3.6.1.9"/>
    </reaction>
</comment>
<dbReference type="PANTHER" id="PTHR43213:SF5">
    <property type="entry name" value="BIFUNCTIONAL DTTP_UTP PYROPHOSPHATASE_METHYLTRANSFERASE PROTEIN-RELATED"/>
    <property type="match status" value="1"/>
</dbReference>
<reference evidence="6 7" key="1">
    <citation type="journal article" date="2016" name="Nat. Commun.">
        <title>Thousands of microbial genomes shed light on interconnected biogeochemical processes in an aquifer system.</title>
        <authorList>
            <person name="Anantharaman K."/>
            <person name="Brown C.T."/>
            <person name="Hug L.A."/>
            <person name="Sharon I."/>
            <person name="Castelle C.J."/>
            <person name="Probst A.J."/>
            <person name="Thomas B.C."/>
            <person name="Singh A."/>
            <person name="Wilkins M.J."/>
            <person name="Karaoz U."/>
            <person name="Brodie E.L."/>
            <person name="Williams K.H."/>
            <person name="Hubbard S.S."/>
            <person name="Banfield J.F."/>
        </authorList>
    </citation>
    <scope>NUCLEOTIDE SEQUENCE [LARGE SCALE GENOMIC DNA]</scope>
</reference>
<dbReference type="Gene3D" id="3.90.950.10">
    <property type="match status" value="1"/>
</dbReference>
<comment type="catalytic activity">
    <reaction evidence="3">
        <text>dTTP + H2O = dTMP + diphosphate + H(+)</text>
        <dbReference type="Rhea" id="RHEA:28534"/>
        <dbReference type="ChEBI" id="CHEBI:15377"/>
        <dbReference type="ChEBI" id="CHEBI:15378"/>
        <dbReference type="ChEBI" id="CHEBI:33019"/>
        <dbReference type="ChEBI" id="CHEBI:37568"/>
        <dbReference type="ChEBI" id="CHEBI:63528"/>
        <dbReference type="EC" id="3.6.1.9"/>
    </reaction>
</comment>
<gene>
    <name evidence="6" type="ORF">A2519_06645</name>
</gene>
<dbReference type="HAMAP" id="MF_00528">
    <property type="entry name" value="Maf"/>
    <property type="match status" value="1"/>
</dbReference>
<feature type="site" description="Important for substrate specificity" evidence="3">
    <location>
        <position position="158"/>
    </location>
</feature>
<keyword evidence="3" id="KW-0963">Cytoplasm</keyword>
<feature type="transmembrane region" description="Helical" evidence="5">
    <location>
        <begin position="167"/>
        <end position="187"/>
    </location>
</feature>
<comment type="subcellular location">
    <subcellularLocation>
        <location evidence="3">Cytoplasm</location>
    </subcellularLocation>
</comment>
<dbReference type="SUPFAM" id="SSF52972">
    <property type="entry name" value="ITPase-like"/>
    <property type="match status" value="1"/>
</dbReference>
<dbReference type="EMBL" id="MFYX01000101">
    <property type="protein sequence ID" value="OGK02840.1"/>
    <property type="molecule type" value="Genomic_DNA"/>
</dbReference>
<evidence type="ECO:0000313" key="7">
    <source>
        <dbReference type="Proteomes" id="UP000179243"/>
    </source>
</evidence>
<evidence type="ECO:0000256" key="1">
    <source>
        <dbReference type="ARBA" id="ARBA00001968"/>
    </source>
</evidence>
<protein>
    <recommendedName>
        <fullName evidence="3">dTTP/UTP pyrophosphatase</fullName>
        <shortName evidence="3">dTTPase/UTPase</shortName>
        <ecNumber evidence="3">3.6.1.9</ecNumber>
    </recommendedName>
    <alternativeName>
        <fullName evidence="3">Nucleoside triphosphate pyrophosphatase</fullName>
    </alternativeName>
    <alternativeName>
        <fullName evidence="3">Nucleotide pyrophosphatase</fullName>
        <shortName evidence="3">Nucleotide PPase</shortName>
    </alternativeName>
</protein>
<dbReference type="AlphaFoldDB" id="A0A1F7F842"/>
<dbReference type="Proteomes" id="UP000179243">
    <property type="component" value="Unassembled WGS sequence"/>
</dbReference>
<keyword evidence="5" id="KW-0812">Transmembrane</keyword>
<comment type="similarity">
    <text evidence="3">Belongs to the Maf family. YhdE subfamily.</text>
</comment>
<dbReference type="Pfam" id="PF02545">
    <property type="entry name" value="Maf"/>
    <property type="match status" value="1"/>
</dbReference>
<dbReference type="InterPro" id="IPR003697">
    <property type="entry name" value="Maf-like"/>
</dbReference>
<comment type="function">
    <text evidence="3">Nucleoside triphosphate pyrophosphatase that hydrolyzes dTTP and UTP. May have a dual role in cell division arrest and in preventing the incorporation of modified nucleotides into cellular nucleic acids.</text>
</comment>
<dbReference type="NCBIfam" id="TIGR00172">
    <property type="entry name" value="maf"/>
    <property type="match status" value="1"/>
</dbReference>
<name>A0A1F7F842_UNCRA</name>
<evidence type="ECO:0000256" key="4">
    <source>
        <dbReference type="SAM" id="MobiDB-lite"/>
    </source>
</evidence>
<dbReference type="PANTHER" id="PTHR43213">
    <property type="entry name" value="BIFUNCTIONAL DTTP/UTP PYROPHOSPHATASE/METHYLTRANSFERASE PROTEIN-RELATED"/>
    <property type="match status" value="1"/>
</dbReference>
<organism evidence="6 7">
    <name type="scientific">Candidatus Raymondbacteria bacterium RIFOXYD12_FULL_49_13</name>
    <dbReference type="NCBI Taxonomy" id="1817890"/>
    <lineage>
        <taxon>Bacteria</taxon>
        <taxon>Raymondiibacteriota</taxon>
    </lineage>
</organism>
<evidence type="ECO:0000313" key="6">
    <source>
        <dbReference type="EMBL" id="OGK02840.1"/>
    </source>
</evidence>
<comment type="cofactor">
    <cofactor evidence="1 3">
        <name>a divalent metal cation</name>
        <dbReference type="ChEBI" id="CHEBI:60240"/>
    </cofactor>
</comment>
<dbReference type="GO" id="GO:0036221">
    <property type="term" value="F:UTP diphosphatase activity"/>
    <property type="evidence" value="ECO:0007669"/>
    <property type="project" value="RHEA"/>
</dbReference>
<dbReference type="EC" id="3.6.1.9" evidence="3"/>
<accession>A0A1F7F842</accession>
<feature type="site" description="Important for substrate specificity" evidence="3">
    <location>
        <position position="74"/>
    </location>
</feature>
<proteinExistence type="inferred from homology"/>
<dbReference type="GO" id="GO:0036218">
    <property type="term" value="F:dTTP diphosphatase activity"/>
    <property type="evidence" value="ECO:0007669"/>
    <property type="project" value="RHEA"/>
</dbReference>
<feature type="region of interest" description="Disordered" evidence="4">
    <location>
        <begin position="197"/>
        <end position="216"/>
    </location>
</feature>
<evidence type="ECO:0000256" key="2">
    <source>
        <dbReference type="ARBA" id="ARBA00022801"/>
    </source>
</evidence>
<feature type="site" description="Important for substrate specificity" evidence="3">
    <location>
        <position position="16"/>
    </location>
</feature>
<comment type="caution">
    <text evidence="6">The sequence shown here is derived from an EMBL/GenBank/DDBJ whole genome shotgun (WGS) entry which is preliminary data.</text>
</comment>
<evidence type="ECO:0000256" key="5">
    <source>
        <dbReference type="SAM" id="Phobius"/>
    </source>
</evidence>
<dbReference type="InterPro" id="IPR029001">
    <property type="entry name" value="ITPase-like_fam"/>
</dbReference>
<comment type="caution">
    <text evidence="3">Lacks conserved residue(s) required for the propagation of feature annotation.</text>
</comment>
<sequence>MYRFPRKIYLASQSPRRRALLKQFGIPHAIIEGDHNEPETHCGSPEKTVEHFALVKARTASGKVRRGIVLGFDTIVFHNGRILEKPRSRRDAYAMLRALSGSAHTVYTGMAAVVLPEGRCEVFHEKTRVFFRKLEETEIKNYINTGEPFDKAGAYGIQGAGGSFVKRVNGCFFTVVGLPAALLMTFLNRVRQEKKRNGHTQFIPRSQRAPYRRRSS</sequence>
<keyword evidence="2 3" id="KW-0378">Hydrolase</keyword>
<keyword evidence="5" id="KW-0472">Membrane</keyword>
<dbReference type="CDD" id="cd00555">
    <property type="entry name" value="Maf"/>
    <property type="match status" value="1"/>
</dbReference>
<keyword evidence="3" id="KW-0546">Nucleotide metabolism</keyword>
<dbReference type="GO" id="GO:0009117">
    <property type="term" value="P:nucleotide metabolic process"/>
    <property type="evidence" value="ECO:0007669"/>
    <property type="project" value="UniProtKB-KW"/>
</dbReference>
<dbReference type="GO" id="GO:0005737">
    <property type="term" value="C:cytoplasm"/>
    <property type="evidence" value="ECO:0007669"/>
    <property type="project" value="UniProtKB-SubCell"/>
</dbReference>